<dbReference type="InterPro" id="IPR028881">
    <property type="entry name" value="PAN2_UCH_dom"/>
</dbReference>
<evidence type="ECO:0000256" key="1">
    <source>
        <dbReference type="ARBA" id="ARBA00001663"/>
    </source>
</evidence>
<comment type="catalytic activity">
    <reaction evidence="1">
        <text>Exonucleolytic cleavage of poly(A) to 5'-AMP.</text>
        <dbReference type="EC" id="3.1.13.4"/>
    </reaction>
</comment>
<feature type="non-terminal residue" evidence="10">
    <location>
        <position position="1"/>
    </location>
</feature>
<keyword evidence="2" id="KW-0963">Cytoplasm</keyword>
<evidence type="ECO:0000256" key="3">
    <source>
        <dbReference type="ARBA" id="ARBA00022664"/>
    </source>
</evidence>
<dbReference type="Gene3D" id="3.30.420.10">
    <property type="entry name" value="Ribonuclease H-like superfamily/Ribonuclease H"/>
    <property type="match status" value="1"/>
</dbReference>
<dbReference type="InterPro" id="IPR050785">
    <property type="entry name" value="PAN2-PAN3_catalytic_subunit"/>
</dbReference>
<dbReference type="InterPro" id="IPR009079">
    <property type="entry name" value="4_helix_cytokine-like_core"/>
</dbReference>
<dbReference type="Proteomes" id="UP000250572">
    <property type="component" value="Unassembled WGS sequence"/>
</dbReference>
<evidence type="ECO:0000256" key="2">
    <source>
        <dbReference type="ARBA" id="ARBA00022490"/>
    </source>
</evidence>
<keyword evidence="8" id="KW-0539">Nucleus</keyword>
<dbReference type="InterPro" id="IPR038765">
    <property type="entry name" value="Papain-like_cys_pep_sf"/>
</dbReference>
<dbReference type="PANTHER" id="PTHR15728">
    <property type="entry name" value="DEADENYLATION COMPLEX CATALYTIC SUBUNIT PAN2"/>
    <property type="match status" value="1"/>
</dbReference>
<dbReference type="SUPFAM" id="SSF53098">
    <property type="entry name" value="Ribonuclease H-like"/>
    <property type="match status" value="1"/>
</dbReference>
<evidence type="ECO:0000259" key="9">
    <source>
        <dbReference type="PROSITE" id="PS50235"/>
    </source>
</evidence>
<dbReference type="GO" id="GO:0003676">
    <property type="term" value="F:nucleic acid binding"/>
    <property type="evidence" value="ECO:0007669"/>
    <property type="project" value="InterPro"/>
</dbReference>
<dbReference type="HAMAP" id="MF_03182">
    <property type="entry name" value="PAN2"/>
    <property type="match status" value="1"/>
</dbReference>
<comment type="caution">
    <text evidence="10">The sequence shown here is derived from an EMBL/GenBank/DDBJ whole genome shotgun (WGS) entry which is preliminary data.</text>
</comment>
<dbReference type="InterPro" id="IPR036397">
    <property type="entry name" value="RNaseH_sf"/>
</dbReference>
<dbReference type="GO" id="GO:0004535">
    <property type="term" value="F:poly(A)-specific ribonuclease activity"/>
    <property type="evidence" value="ECO:0007669"/>
    <property type="project" value="UniProtKB-EC"/>
</dbReference>
<dbReference type="InterPro" id="IPR030843">
    <property type="entry name" value="PAN2"/>
</dbReference>
<dbReference type="InterPro" id="IPR028889">
    <property type="entry name" value="USP"/>
</dbReference>
<dbReference type="GO" id="GO:0006397">
    <property type="term" value="P:mRNA processing"/>
    <property type="evidence" value="ECO:0007669"/>
    <property type="project" value="UniProtKB-KW"/>
</dbReference>
<dbReference type="EMBL" id="NHOQ01000244">
    <property type="protein sequence ID" value="PWA31687.1"/>
    <property type="molecule type" value="Genomic_DNA"/>
</dbReference>
<keyword evidence="6" id="KW-0378">Hydrolase</keyword>
<dbReference type="SMART" id="SM00479">
    <property type="entry name" value="EXOIII"/>
    <property type="match status" value="1"/>
</dbReference>
<dbReference type="PROSITE" id="PS50235">
    <property type="entry name" value="USP_3"/>
    <property type="match status" value="1"/>
</dbReference>
<dbReference type="Gene3D" id="2.130.10.10">
    <property type="entry name" value="YVTN repeat-like/Quinoprotein amine dehydrogenase"/>
    <property type="match status" value="1"/>
</dbReference>
<dbReference type="SUPFAM" id="SSF50978">
    <property type="entry name" value="WD40 repeat-like"/>
    <property type="match status" value="1"/>
</dbReference>
<evidence type="ECO:0000313" key="11">
    <source>
        <dbReference type="Proteomes" id="UP000250572"/>
    </source>
</evidence>
<evidence type="ECO:0000256" key="7">
    <source>
        <dbReference type="ARBA" id="ARBA00022839"/>
    </source>
</evidence>
<dbReference type="GO" id="GO:0000289">
    <property type="term" value="P:nuclear-transcribed mRNA poly(A) tail shortening"/>
    <property type="evidence" value="ECO:0007669"/>
    <property type="project" value="InterPro"/>
</dbReference>
<dbReference type="PANTHER" id="PTHR15728:SF0">
    <property type="entry name" value="PAN2-PAN3 DEADENYLATION COMPLEX CATALYTIC SUBUNIT PAN2"/>
    <property type="match status" value="1"/>
</dbReference>
<proteinExistence type="inferred from homology"/>
<accession>A0A315W8I7</accession>
<dbReference type="GO" id="GO:0031251">
    <property type="term" value="C:PAN complex"/>
    <property type="evidence" value="ECO:0007669"/>
    <property type="project" value="InterPro"/>
</dbReference>
<dbReference type="Pfam" id="PF00929">
    <property type="entry name" value="RNase_T"/>
    <property type="match status" value="1"/>
</dbReference>
<evidence type="ECO:0000256" key="8">
    <source>
        <dbReference type="ARBA" id="ARBA00023242"/>
    </source>
</evidence>
<organism evidence="10 11">
    <name type="scientific">Gambusia affinis</name>
    <name type="common">Western mosquitofish</name>
    <name type="synonym">Heterandria affinis</name>
    <dbReference type="NCBI Taxonomy" id="33528"/>
    <lineage>
        <taxon>Eukaryota</taxon>
        <taxon>Metazoa</taxon>
        <taxon>Chordata</taxon>
        <taxon>Craniata</taxon>
        <taxon>Vertebrata</taxon>
        <taxon>Euteleostomi</taxon>
        <taxon>Actinopterygii</taxon>
        <taxon>Neopterygii</taxon>
        <taxon>Teleostei</taxon>
        <taxon>Neoteleostei</taxon>
        <taxon>Acanthomorphata</taxon>
        <taxon>Ovalentaria</taxon>
        <taxon>Atherinomorphae</taxon>
        <taxon>Cyprinodontiformes</taxon>
        <taxon>Poeciliidae</taxon>
        <taxon>Poeciliinae</taxon>
        <taxon>Gambusia</taxon>
    </lineage>
</organism>
<evidence type="ECO:0000256" key="4">
    <source>
        <dbReference type="ARBA" id="ARBA00022722"/>
    </source>
</evidence>
<dbReference type="InterPro" id="IPR013520">
    <property type="entry name" value="Ribonucl_H"/>
</dbReference>
<feature type="domain" description="USP" evidence="9">
    <location>
        <begin position="708"/>
        <end position="1119"/>
    </location>
</feature>
<dbReference type="CDD" id="cd02672">
    <property type="entry name" value="Peptidase_C19P"/>
    <property type="match status" value="1"/>
</dbReference>
<feature type="non-terminal residue" evidence="10">
    <location>
        <position position="1396"/>
    </location>
</feature>
<gene>
    <name evidence="10" type="ORF">CCH79_00006464</name>
</gene>
<dbReference type="Gene3D" id="1.20.1250.10">
    <property type="match status" value="1"/>
</dbReference>
<dbReference type="InterPro" id="IPR048841">
    <property type="entry name" value="PAN2_N"/>
</dbReference>
<evidence type="ECO:0000256" key="6">
    <source>
        <dbReference type="ARBA" id="ARBA00022801"/>
    </source>
</evidence>
<sequence length="1396" mass="157012">ARNGSTDFARYSNSIAWLESNDMCDPASLKQTPTACVEKIFGVLTSYASAVERISAFESCSEFTSTVKPALKKLHRDMGKCLRSLGGKHEKEHHGRKAEHQPVEHWKEAYVCQYTLERLFSFSILTARVIRLSTQRDPLTDAPKLEHVSVCSCRLSNPEVFNMGGAIQKRAKEAPVVPPMMNFEGLDPGMGEYPAGLHGTLEARLEPALDPHLNPSLLQGVELDPEGLAVTVPEPVHLMEGVFSELHSVVSEVGIPVTATHFDLQEEMLWMGNHRGHVTSYFGPTMGRHSSFQVHASDDIRHIQSLETGVLFLSKNNLKCYTRGGLVMFDYPMEEGADMHSLLMTDNNTLLMGGLQNYVVEVDLNTVQETHKFTVEIPGVAIMRQTSRFFFCGHTSGKVTLRDLRTFKTENEFDAFSGSLSDFDVHGNLLAACGFSSRGLNGLACDRFLMVYDLRMMRAVTPLQVHVDPLFLRFIPTYTSRLVIISQTGQCQFCEPTGLANVADIFHVNTVGQLLMSFDVSSSKQALAFGDSSGCVHLWSDVPEVSFNDYSRETDFPLPCLVDTLPQLDWNHDLLPLSLIPVPLTSTEPLLSDWPTPLSTPSPRRAPPVDPEILRTMKTVPYKIKDVELDYDNYNQVPESPIGRDEEPHLCMVPKKYRKVTIKYSKLGLEDFDFKHYNRTLFAGLEPHIPNAYCNCMIQVTDPEVPVQVLCGVVFLTLLLLVLVFQVLYFLEPIRCLVQNHLCQKEFCLACELGFLFHMLDLSRGDPCQASNFLRAFRTIPEASALGLILADSDEQTGKAKLGRLIQSWNRFILTQLHQETQEQEGPQAYRGASSSSLGSSAESAIGKLFGCEVENSSLCRCGKETVRSSLTLLFTMHYPEQNSQDKTIKEYDFAEILKRSICLEQNTQAWCENCEKYQPTVQTRNIRCLPDVLVINCEVNSAKEAEFWKVQAECAYSKAMQKEAMEPAKRTEPPPMPTEWCLDGEEICNTEGFTFDTRAEDLRHVWIPATLKMSISKSQGLEIVSWSEGDEISDAEEADGVSLYDLVVTVPHIQDARTGGNLVAHIKVGETYHQRKEGVTHQQWYLFNDFLIEPIDKTEAAQFDVSWKVPAIIYYAKRNYHSRYDLRSKSSDPIAIWFSVKNPIDASVLLTEASLARKQRKSHATFIPLMVSEMPQAGDLVGLDAEFVTLNQEEAELRSDGTKSTIKPSQMSVARITCVRGQGPNEGVPFIDDYISTQEQVVDYLTQYSGIKPGDLDAKISSKHLTTLKSTYLKLRFLIDTGVRFVGHGLQKDFRVINLLVPKDQVIDTVYLFHLPRKRMISLRFLAWYYLDLNIQGETHDSIEDARTALQLYRKYLELSRGGGSDEVRKVLKGLYEKGRQLDWKVPDPATGDGQ</sequence>
<keyword evidence="3" id="KW-0507">mRNA processing</keyword>
<protein>
    <recommendedName>
        <fullName evidence="9">USP domain-containing protein</fullName>
    </recommendedName>
</protein>
<evidence type="ECO:0000256" key="5">
    <source>
        <dbReference type="ARBA" id="ARBA00022723"/>
    </source>
</evidence>
<dbReference type="CDD" id="cd06143">
    <property type="entry name" value="PAN2_exo"/>
    <property type="match status" value="1"/>
</dbReference>
<dbReference type="InterPro" id="IPR012337">
    <property type="entry name" value="RNaseH-like_sf"/>
</dbReference>
<dbReference type="SUPFAM" id="SSF54001">
    <property type="entry name" value="Cysteine proteinases"/>
    <property type="match status" value="1"/>
</dbReference>
<dbReference type="Pfam" id="PF13423">
    <property type="entry name" value="UCH_1"/>
    <property type="match status" value="1"/>
</dbReference>
<dbReference type="InterPro" id="IPR015943">
    <property type="entry name" value="WD40/YVTN_repeat-like_dom_sf"/>
</dbReference>
<dbReference type="GO" id="GO:0046872">
    <property type="term" value="F:metal ion binding"/>
    <property type="evidence" value="ECO:0007669"/>
    <property type="project" value="UniProtKB-KW"/>
</dbReference>
<keyword evidence="4" id="KW-0540">Nuclease</keyword>
<name>A0A315W8I7_GAMAF</name>
<keyword evidence="11" id="KW-1185">Reference proteome</keyword>
<dbReference type="Pfam" id="PF20770">
    <property type="entry name" value="PAN2_N"/>
    <property type="match status" value="1"/>
</dbReference>
<dbReference type="STRING" id="33528.ENSGAFP00000000517"/>
<keyword evidence="5" id="KW-0479">Metal-binding</keyword>
<keyword evidence="7" id="KW-0269">Exonuclease</keyword>
<dbReference type="FunFam" id="2.130.10.10:FF:000059">
    <property type="entry name" value="PAN2-PAN3 deadenylation complex catalytic subunit PAN2"/>
    <property type="match status" value="1"/>
</dbReference>
<dbReference type="InterPro" id="IPR036322">
    <property type="entry name" value="WD40_repeat_dom_sf"/>
</dbReference>
<evidence type="ECO:0000313" key="10">
    <source>
        <dbReference type="EMBL" id="PWA31687.1"/>
    </source>
</evidence>
<reference evidence="10 11" key="1">
    <citation type="journal article" date="2018" name="G3 (Bethesda)">
        <title>A High-Quality Reference Genome for the Invasive Mosquitofish Gambusia affinis Using a Chicago Library.</title>
        <authorList>
            <person name="Hoffberg S.L."/>
            <person name="Troendle N.J."/>
            <person name="Glenn T.C."/>
            <person name="Mahmud O."/>
            <person name="Louha S."/>
            <person name="Chalopin D."/>
            <person name="Bennetzen J.L."/>
            <person name="Mauricio R."/>
        </authorList>
    </citation>
    <scope>NUCLEOTIDE SEQUENCE [LARGE SCALE GENOMIC DNA]</scope>
    <source>
        <strain evidence="10">NE01/NJP1002.9</strain>
        <tissue evidence="10">Muscle</tissue>
    </source>
</reference>
<dbReference type="Gene3D" id="3.90.70.10">
    <property type="entry name" value="Cysteine proteinases"/>
    <property type="match status" value="2"/>
</dbReference>
<dbReference type="GO" id="GO:0000932">
    <property type="term" value="C:P-body"/>
    <property type="evidence" value="ECO:0007669"/>
    <property type="project" value="TreeGrafter"/>
</dbReference>
<dbReference type="FunFam" id="3.30.420.10:FF:000011">
    <property type="entry name" value="PAN2-PAN3 deadenylation complex catalytic subunit PAN2"/>
    <property type="match status" value="1"/>
</dbReference>